<evidence type="ECO:0000256" key="3">
    <source>
        <dbReference type="ARBA" id="ARBA00022448"/>
    </source>
</evidence>
<evidence type="ECO:0000256" key="2">
    <source>
        <dbReference type="ARBA" id="ARBA00005887"/>
    </source>
</evidence>
<reference evidence="10" key="1">
    <citation type="journal article" date="2020" name="mSystems">
        <title>Genome- and Community-Level Interaction Insights into Carbon Utilization and Element Cycling Functions of Hydrothermarchaeota in Hydrothermal Sediment.</title>
        <authorList>
            <person name="Zhou Z."/>
            <person name="Liu Y."/>
            <person name="Xu W."/>
            <person name="Pan J."/>
            <person name="Luo Z.H."/>
            <person name="Li M."/>
        </authorList>
    </citation>
    <scope>NUCLEOTIDE SEQUENCE [LARGE SCALE GENOMIC DNA]</scope>
    <source>
        <strain evidence="10">SpSt-1257</strain>
    </source>
</reference>
<dbReference type="AlphaFoldDB" id="A0A832DAP5"/>
<feature type="transmembrane region" description="Helical" evidence="8">
    <location>
        <begin position="249"/>
        <end position="267"/>
    </location>
</feature>
<dbReference type="GO" id="GO:0005886">
    <property type="term" value="C:plasma membrane"/>
    <property type="evidence" value="ECO:0007669"/>
    <property type="project" value="UniProtKB-SubCell"/>
</dbReference>
<comment type="subcellular location">
    <subcellularLocation>
        <location evidence="8">Cell membrane</location>
        <topology evidence="8">Multi-pass membrane protein</topology>
    </subcellularLocation>
    <subcellularLocation>
        <location evidence="1">Membrane</location>
        <topology evidence="1">Multi-pass membrane protein</topology>
    </subcellularLocation>
</comment>
<feature type="transmembrane region" description="Helical" evidence="8">
    <location>
        <begin position="305"/>
        <end position="324"/>
    </location>
</feature>
<dbReference type="Gene3D" id="1.10.3430.10">
    <property type="entry name" value="Ammonium transporter AmtB like domains"/>
    <property type="match status" value="1"/>
</dbReference>
<feature type="transmembrane region" description="Helical" evidence="8">
    <location>
        <begin position="118"/>
        <end position="137"/>
    </location>
</feature>
<keyword evidence="6 8" id="KW-0472">Membrane</keyword>
<evidence type="ECO:0000259" key="9">
    <source>
        <dbReference type="Pfam" id="PF00909"/>
    </source>
</evidence>
<name>A0A832DAP5_9AQUI</name>
<evidence type="ECO:0000313" key="10">
    <source>
        <dbReference type="EMBL" id="HEV09558.1"/>
    </source>
</evidence>
<keyword evidence="3 8" id="KW-0813">Transport</keyword>
<gene>
    <name evidence="10" type="ORF">ENO34_04070</name>
</gene>
<keyword evidence="4 8" id="KW-0812">Transmembrane</keyword>
<evidence type="ECO:0000256" key="4">
    <source>
        <dbReference type="ARBA" id="ARBA00022692"/>
    </source>
</evidence>
<dbReference type="InterPro" id="IPR002229">
    <property type="entry name" value="RhesusRHD"/>
</dbReference>
<feature type="transmembrane region" description="Helical" evidence="8">
    <location>
        <begin position="273"/>
        <end position="293"/>
    </location>
</feature>
<dbReference type="InterPro" id="IPR029020">
    <property type="entry name" value="Ammonium/urea_transptr"/>
</dbReference>
<dbReference type="InterPro" id="IPR024041">
    <property type="entry name" value="NH4_transpt_AmtB-like_dom"/>
</dbReference>
<feature type="transmembrane region" description="Helical" evidence="8">
    <location>
        <begin position="184"/>
        <end position="205"/>
    </location>
</feature>
<dbReference type="PANTHER" id="PTHR43029">
    <property type="entry name" value="AMMONIUM TRANSPORTER MEP2"/>
    <property type="match status" value="1"/>
</dbReference>
<feature type="domain" description="Ammonium transporter AmtB-like" evidence="9">
    <location>
        <begin position="1"/>
        <end position="395"/>
    </location>
</feature>
<dbReference type="InterPro" id="IPR018047">
    <property type="entry name" value="Ammonium_transpt_CS"/>
</dbReference>
<sequence length="398" mass="42794">MLISTALVMFMTPAGLALFYGGMSRSKNILNTMAMSFVAFCITSIVWIFWGYSLAFSSDIFGIVGSLKNAFLMGIDLKSVLPDANIPLLLFVVFQMTFAAVAIALISGAVIERVKFGFWLVFSIFWITFVYSPVVHWEWGNGFLQKQGFLDFAGGLAVETLSGVSGIVLALLLGKRKDYGKKAILPSSIVLTTFGAALLWFSWFGFNAGSSLKADEIAVSAFLITNTAAAVGSLGWMIIEWFVFKKPTILGIVSGAVAGLVAITPAAGYVGLLGSIIIGFIAGVIGFLGVFWLKNKLGYDDSLDVFGIHGLNGIWGTFATGLFANPSVNPTAKGVLYGNFLQVLIQLEGIVLAIIYTVFVTVVLFYIVSFITKGSRVAEEEETMGLDEAVHGERGFNL</sequence>
<feature type="transmembrane region" description="Helical" evidence="8">
    <location>
        <begin position="6"/>
        <end position="23"/>
    </location>
</feature>
<feature type="transmembrane region" description="Helical" evidence="8">
    <location>
        <begin position="86"/>
        <end position="111"/>
    </location>
</feature>
<dbReference type="NCBIfam" id="TIGR00836">
    <property type="entry name" value="amt"/>
    <property type="match status" value="1"/>
</dbReference>
<proteinExistence type="inferred from homology"/>
<feature type="transmembrane region" description="Helical" evidence="8">
    <location>
        <begin position="149"/>
        <end position="172"/>
    </location>
</feature>
<evidence type="ECO:0000256" key="8">
    <source>
        <dbReference type="RuleBase" id="RU362002"/>
    </source>
</evidence>
<dbReference type="Pfam" id="PF00909">
    <property type="entry name" value="Ammonium_transp"/>
    <property type="match status" value="1"/>
</dbReference>
<dbReference type="InterPro" id="IPR001905">
    <property type="entry name" value="Ammonium_transpt"/>
</dbReference>
<dbReference type="PANTHER" id="PTHR43029:SF10">
    <property type="entry name" value="AMMONIUM TRANSPORTER MEP2"/>
    <property type="match status" value="1"/>
</dbReference>
<keyword evidence="7 8" id="KW-0924">Ammonia transport</keyword>
<feature type="transmembrane region" description="Helical" evidence="8">
    <location>
        <begin position="30"/>
        <end position="50"/>
    </location>
</feature>
<dbReference type="GO" id="GO:0008519">
    <property type="term" value="F:ammonium channel activity"/>
    <property type="evidence" value="ECO:0007669"/>
    <property type="project" value="InterPro"/>
</dbReference>
<dbReference type="SUPFAM" id="SSF111352">
    <property type="entry name" value="Ammonium transporter"/>
    <property type="match status" value="1"/>
</dbReference>
<protein>
    <recommendedName>
        <fullName evidence="8">Ammonium transporter</fullName>
    </recommendedName>
</protein>
<comment type="caution">
    <text evidence="10">The sequence shown here is derived from an EMBL/GenBank/DDBJ whole genome shotgun (WGS) entry which is preliminary data.</text>
</comment>
<dbReference type="Proteomes" id="UP000885621">
    <property type="component" value="Unassembled WGS sequence"/>
</dbReference>
<dbReference type="PROSITE" id="PS01219">
    <property type="entry name" value="AMMONIUM_TRANSP"/>
    <property type="match status" value="1"/>
</dbReference>
<dbReference type="PRINTS" id="PR00342">
    <property type="entry name" value="RHESUSRHD"/>
</dbReference>
<dbReference type="EMBL" id="DSFC01000235">
    <property type="protein sequence ID" value="HEV09558.1"/>
    <property type="molecule type" value="Genomic_DNA"/>
</dbReference>
<feature type="transmembrane region" description="Helical" evidence="8">
    <location>
        <begin position="217"/>
        <end position="237"/>
    </location>
</feature>
<organism evidence="10">
    <name type="scientific">Sulfurihydrogenibium azorense</name>
    <dbReference type="NCBI Taxonomy" id="309806"/>
    <lineage>
        <taxon>Bacteria</taxon>
        <taxon>Pseudomonadati</taxon>
        <taxon>Aquificota</taxon>
        <taxon>Aquificia</taxon>
        <taxon>Aquificales</taxon>
        <taxon>Hydrogenothermaceae</taxon>
        <taxon>Sulfurihydrogenibium</taxon>
    </lineage>
</organism>
<keyword evidence="5 8" id="KW-1133">Transmembrane helix</keyword>
<evidence type="ECO:0000256" key="1">
    <source>
        <dbReference type="ARBA" id="ARBA00004141"/>
    </source>
</evidence>
<evidence type="ECO:0000256" key="7">
    <source>
        <dbReference type="ARBA" id="ARBA00023177"/>
    </source>
</evidence>
<comment type="similarity">
    <text evidence="2 8">Belongs to the ammonia transporter channel (TC 1.A.11.2) family.</text>
</comment>
<evidence type="ECO:0000256" key="5">
    <source>
        <dbReference type="ARBA" id="ARBA00022989"/>
    </source>
</evidence>
<evidence type="ECO:0000256" key="6">
    <source>
        <dbReference type="ARBA" id="ARBA00023136"/>
    </source>
</evidence>
<accession>A0A832DAP5</accession>
<feature type="transmembrane region" description="Helical" evidence="8">
    <location>
        <begin position="344"/>
        <end position="368"/>
    </location>
</feature>